<dbReference type="Gene3D" id="2.120.10.80">
    <property type="entry name" value="Kelch-type beta propeller"/>
    <property type="match status" value="1"/>
</dbReference>
<evidence type="ECO:0008006" key="3">
    <source>
        <dbReference type="Google" id="ProtNLM"/>
    </source>
</evidence>
<organism evidence="1 2">
    <name type="scientific">Ilex paraguariensis</name>
    <name type="common">yerba mate</name>
    <dbReference type="NCBI Taxonomy" id="185542"/>
    <lineage>
        <taxon>Eukaryota</taxon>
        <taxon>Viridiplantae</taxon>
        <taxon>Streptophyta</taxon>
        <taxon>Embryophyta</taxon>
        <taxon>Tracheophyta</taxon>
        <taxon>Spermatophyta</taxon>
        <taxon>Magnoliopsida</taxon>
        <taxon>eudicotyledons</taxon>
        <taxon>Gunneridae</taxon>
        <taxon>Pentapetalae</taxon>
        <taxon>asterids</taxon>
        <taxon>campanulids</taxon>
        <taxon>Aquifoliales</taxon>
        <taxon>Aquifoliaceae</taxon>
        <taxon>Ilex</taxon>
    </lineage>
</organism>
<sequence>MYAGVMNGKIYIWGCGLEVDIPRTGEVFDPTLNSWSELQHPTLDIPPYLELHAVWEEQNRFLFQSTETKDLYVYDAEQDSWALYDSSYGRRRNKAAVVGEIMYVFHKGEVHAYDLDKRKWFKKAVANLRNQGCLPPAHGPLSEEGTLLHLGNGRLCLIWDQDVGDLKYVHCIKFAVCKERYVHRVALVACAVSSSVFYIKGDRILQSCLAL</sequence>
<evidence type="ECO:0000313" key="2">
    <source>
        <dbReference type="Proteomes" id="UP001642360"/>
    </source>
</evidence>
<gene>
    <name evidence="1" type="ORF">ILEXP_LOCUS17702</name>
</gene>
<dbReference type="EMBL" id="CAUOFW020001914">
    <property type="protein sequence ID" value="CAK9149642.1"/>
    <property type="molecule type" value="Genomic_DNA"/>
</dbReference>
<dbReference type="InterPro" id="IPR015915">
    <property type="entry name" value="Kelch-typ_b-propeller"/>
</dbReference>
<dbReference type="AlphaFoldDB" id="A0ABC8RYJ4"/>
<accession>A0ABC8RYJ4</accession>
<protein>
    <recommendedName>
        <fullName evidence="3">F-box/kelch-repeat protein</fullName>
    </recommendedName>
</protein>
<reference evidence="1 2" key="1">
    <citation type="submission" date="2024-02" db="EMBL/GenBank/DDBJ databases">
        <authorList>
            <person name="Vignale AGUSTIN F."/>
            <person name="Sosa J E."/>
            <person name="Modenutti C."/>
        </authorList>
    </citation>
    <scope>NUCLEOTIDE SEQUENCE [LARGE SCALE GENOMIC DNA]</scope>
</reference>
<dbReference type="Proteomes" id="UP001642360">
    <property type="component" value="Unassembled WGS sequence"/>
</dbReference>
<evidence type="ECO:0000313" key="1">
    <source>
        <dbReference type="EMBL" id="CAK9149642.1"/>
    </source>
</evidence>
<proteinExistence type="predicted"/>
<keyword evidence="2" id="KW-1185">Reference proteome</keyword>
<comment type="caution">
    <text evidence="1">The sequence shown here is derived from an EMBL/GenBank/DDBJ whole genome shotgun (WGS) entry which is preliminary data.</text>
</comment>
<dbReference type="SUPFAM" id="SSF117281">
    <property type="entry name" value="Kelch motif"/>
    <property type="match status" value="1"/>
</dbReference>
<name>A0ABC8RYJ4_9AQUA</name>